<reference evidence="4 5" key="1">
    <citation type="submission" date="2019-09" db="EMBL/GenBank/DDBJ databases">
        <title>Draft genome of the ectomycorrhizal ascomycete Sphaerosporella brunnea.</title>
        <authorList>
            <consortium name="DOE Joint Genome Institute"/>
            <person name="Benucci G.M."/>
            <person name="Marozzi G."/>
            <person name="Antonielli L."/>
            <person name="Sanchez S."/>
            <person name="Marco P."/>
            <person name="Wang X."/>
            <person name="Falini L.B."/>
            <person name="Barry K."/>
            <person name="Haridas S."/>
            <person name="Lipzen A."/>
            <person name="Labutti K."/>
            <person name="Grigoriev I.V."/>
            <person name="Murat C."/>
            <person name="Martin F."/>
            <person name="Albertini E."/>
            <person name="Donnini D."/>
            <person name="Bonito G."/>
        </authorList>
    </citation>
    <scope>NUCLEOTIDE SEQUENCE [LARGE SCALE GENOMIC DNA]</scope>
    <source>
        <strain evidence="4 5">Sb_GMNB300</strain>
    </source>
</reference>
<accession>A0A5J5EQI1</accession>
<dbReference type="Proteomes" id="UP000326924">
    <property type="component" value="Unassembled WGS sequence"/>
</dbReference>
<comment type="caution">
    <text evidence="4">The sequence shown here is derived from an EMBL/GenBank/DDBJ whole genome shotgun (WGS) entry which is preliminary data.</text>
</comment>
<feature type="region of interest" description="Disordered" evidence="1">
    <location>
        <begin position="159"/>
        <end position="195"/>
    </location>
</feature>
<feature type="chain" id="PRO_5023862193" evidence="3">
    <location>
        <begin position="22"/>
        <end position="195"/>
    </location>
</feature>
<feature type="compositionally biased region" description="Polar residues" evidence="1">
    <location>
        <begin position="162"/>
        <end position="171"/>
    </location>
</feature>
<evidence type="ECO:0000256" key="1">
    <source>
        <dbReference type="SAM" id="MobiDB-lite"/>
    </source>
</evidence>
<keyword evidence="5" id="KW-1185">Reference proteome</keyword>
<feature type="transmembrane region" description="Helical" evidence="2">
    <location>
        <begin position="74"/>
        <end position="99"/>
    </location>
</feature>
<keyword evidence="2" id="KW-0472">Membrane</keyword>
<dbReference type="EMBL" id="VXIS01000165">
    <property type="protein sequence ID" value="KAA8899500.1"/>
    <property type="molecule type" value="Genomic_DNA"/>
</dbReference>
<keyword evidence="3" id="KW-0732">Signal</keyword>
<name>A0A5J5EQI1_9PEZI</name>
<dbReference type="OrthoDB" id="10646817at2759"/>
<evidence type="ECO:0000313" key="5">
    <source>
        <dbReference type="Proteomes" id="UP000326924"/>
    </source>
</evidence>
<dbReference type="InParanoid" id="A0A5J5EQI1"/>
<feature type="non-terminal residue" evidence="4">
    <location>
        <position position="195"/>
    </location>
</feature>
<sequence length="195" mass="21858">MIFATINLALVFAIVFAYVGAEQYLRHTTPFVPTIWRQPLNKLTCTTGPATTEAPLISVPGFELPPPTDLPNSIYHSVLWTIVVLAVAAIIYVTAVYFWRWLSKLRWRWKLGSEYEHELRESRVEVGESAGWSDVGSMERAVHYVDRRAGLWWRSEYAESPTGRTSTSQDSIGRASAVSDGGSARERGSMRSGSF</sequence>
<proteinExistence type="predicted"/>
<organism evidence="4 5">
    <name type="scientific">Sphaerosporella brunnea</name>
    <dbReference type="NCBI Taxonomy" id="1250544"/>
    <lineage>
        <taxon>Eukaryota</taxon>
        <taxon>Fungi</taxon>
        <taxon>Dikarya</taxon>
        <taxon>Ascomycota</taxon>
        <taxon>Pezizomycotina</taxon>
        <taxon>Pezizomycetes</taxon>
        <taxon>Pezizales</taxon>
        <taxon>Pyronemataceae</taxon>
        <taxon>Sphaerosporella</taxon>
    </lineage>
</organism>
<feature type="signal peptide" evidence="3">
    <location>
        <begin position="1"/>
        <end position="21"/>
    </location>
</feature>
<gene>
    <name evidence="4" type="ORF">FN846DRAFT_960321</name>
</gene>
<protein>
    <submittedName>
        <fullName evidence="4">Uncharacterized protein</fullName>
    </submittedName>
</protein>
<evidence type="ECO:0000256" key="3">
    <source>
        <dbReference type="SAM" id="SignalP"/>
    </source>
</evidence>
<keyword evidence="2" id="KW-1133">Transmembrane helix</keyword>
<evidence type="ECO:0000313" key="4">
    <source>
        <dbReference type="EMBL" id="KAA8899500.1"/>
    </source>
</evidence>
<keyword evidence="2" id="KW-0812">Transmembrane</keyword>
<evidence type="ECO:0000256" key="2">
    <source>
        <dbReference type="SAM" id="Phobius"/>
    </source>
</evidence>
<dbReference type="AlphaFoldDB" id="A0A5J5EQI1"/>